<name>A0AAV9N1V4_9EURO</name>
<dbReference type="SUPFAM" id="SSF53474">
    <property type="entry name" value="alpha/beta-Hydrolases"/>
    <property type="match status" value="1"/>
</dbReference>
<dbReference type="GO" id="GO:0016787">
    <property type="term" value="F:hydrolase activity"/>
    <property type="evidence" value="ECO:0007669"/>
    <property type="project" value="InterPro"/>
</dbReference>
<sequence length="246" mass="27069">MSSCCKTGFKWDGKPVGTESTIAGLKTYTTGSNENVAILIVADIFGWTLTNARLLADHYAKEADATVYIPDFYDGEVIGPEMLEDPEKAKEFDLMAWVGRHNKEIRGPAIFAAAKEIRSKYKKVGAIGFCYGGWAVFQLAGKGNNLIDCVSTAHPSLLDKSEITNLGVPTQIIAPENDFTLTPELKTFCNEEIPKLGIDYAYEYFPGLTHGFATRGDPTNKLQKDGLERAKNAAVSWFLQYLHGTK</sequence>
<dbReference type="InterPro" id="IPR002925">
    <property type="entry name" value="Dienelactn_hydro"/>
</dbReference>
<dbReference type="PANTHER" id="PTHR17630:SF55">
    <property type="entry name" value="DIENELACTONE HYDROLASE FAMILY PROTEIN (AFU_ORTHOLOGUE AFUA_1G01900)"/>
    <property type="match status" value="1"/>
</dbReference>
<dbReference type="Pfam" id="PF01738">
    <property type="entry name" value="DLH"/>
    <property type="match status" value="1"/>
</dbReference>
<dbReference type="RefSeq" id="XP_064703526.1">
    <property type="nucleotide sequence ID" value="XM_064849771.1"/>
</dbReference>
<dbReference type="AlphaFoldDB" id="A0AAV9N1V4"/>
<keyword evidence="3" id="KW-1185">Reference proteome</keyword>
<evidence type="ECO:0000313" key="2">
    <source>
        <dbReference type="EMBL" id="KAK5048020.1"/>
    </source>
</evidence>
<evidence type="ECO:0000313" key="3">
    <source>
        <dbReference type="Proteomes" id="UP001358417"/>
    </source>
</evidence>
<organism evidence="2 3">
    <name type="scientific">Exophiala bonariae</name>
    <dbReference type="NCBI Taxonomy" id="1690606"/>
    <lineage>
        <taxon>Eukaryota</taxon>
        <taxon>Fungi</taxon>
        <taxon>Dikarya</taxon>
        <taxon>Ascomycota</taxon>
        <taxon>Pezizomycotina</taxon>
        <taxon>Eurotiomycetes</taxon>
        <taxon>Chaetothyriomycetidae</taxon>
        <taxon>Chaetothyriales</taxon>
        <taxon>Herpotrichiellaceae</taxon>
        <taxon>Exophiala</taxon>
    </lineage>
</organism>
<dbReference type="Gene3D" id="3.40.50.1820">
    <property type="entry name" value="alpha/beta hydrolase"/>
    <property type="match status" value="1"/>
</dbReference>
<dbReference type="GeneID" id="89974382"/>
<proteinExistence type="predicted"/>
<dbReference type="Proteomes" id="UP001358417">
    <property type="component" value="Unassembled WGS sequence"/>
</dbReference>
<gene>
    <name evidence="2" type="ORF">LTR84_006210</name>
</gene>
<dbReference type="PANTHER" id="PTHR17630">
    <property type="entry name" value="DIENELACTONE HYDROLASE"/>
    <property type="match status" value="1"/>
</dbReference>
<protein>
    <recommendedName>
        <fullName evidence="1">Dienelactone hydrolase domain-containing protein</fullName>
    </recommendedName>
</protein>
<evidence type="ECO:0000259" key="1">
    <source>
        <dbReference type="Pfam" id="PF01738"/>
    </source>
</evidence>
<reference evidence="2 3" key="1">
    <citation type="submission" date="2023-08" db="EMBL/GenBank/DDBJ databases">
        <title>Black Yeasts Isolated from many extreme environments.</title>
        <authorList>
            <person name="Coleine C."/>
            <person name="Stajich J.E."/>
            <person name="Selbmann L."/>
        </authorList>
    </citation>
    <scope>NUCLEOTIDE SEQUENCE [LARGE SCALE GENOMIC DNA]</scope>
    <source>
        <strain evidence="2 3">CCFEE 5792</strain>
    </source>
</reference>
<feature type="domain" description="Dienelactone hydrolase" evidence="1">
    <location>
        <begin position="32"/>
        <end position="242"/>
    </location>
</feature>
<dbReference type="EMBL" id="JAVRRD010000023">
    <property type="protein sequence ID" value="KAK5048020.1"/>
    <property type="molecule type" value="Genomic_DNA"/>
</dbReference>
<accession>A0AAV9N1V4</accession>
<comment type="caution">
    <text evidence="2">The sequence shown here is derived from an EMBL/GenBank/DDBJ whole genome shotgun (WGS) entry which is preliminary data.</text>
</comment>
<dbReference type="InterPro" id="IPR029058">
    <property type="entry name" value="AB_hydrolase_fold"/>
</dbReference>